<dbReference type="InterPro" id="IPR035969">
    <property type="entry name" value="Rab-GAP_TBC_sf"/>
</dbReference>
<dbReference type="PANTHER" id="PTHR22957:SF495">
    <property type="entry name" value="TBC1 DOMAIN FAMILY MEMBER 13-LIKE ISOFORM X1"/>
    <property type="match status" value="1"/>
</dbReference>
<feature type="compositionally biased region" description="Basic and acidic residues" evidence="1">
    <location>
        <begin position="175"/>
        <end position="184"/>
    </location>
</feature>
<comment type="caution">
    <text evidence="3">The sequence shown here is derived from an EMBL/GenBank/DDBJ whole genome shotgun (WGS) entry which is preliminary data.</text>
</comment>
<organism evidence="3 4">
    <name type="scientific">Nepenthes gracilis</name>
    <name type="common">Slender pitcher plant</name>
    <dbReference type="NCBI Taxonomy" id="150966"/>
    <lineage>
        <taxon>Eukaryota</taxon>
        <taxon>Viridiplantae</taxon>
        <taxon>Streptophyta</taxon>
        <taxon>Embryophyta</taxon>
        <taxon>Tracheophyta</taxon>
        <taxon>Spermatophyta</taxon>
        <taxon>Magnoliopsida</taxon>
        <taxon>eudicotyledons</taxon>
        <taxon>Gunneridae</taxon>
        <taxon>Pentapetalae</taxon>
        <taxon>Caryophyllales</taxon>
        <taxon>Nepenthaceae</taxon>
        <taxon>Nepenthes</taxon>
    </lineage>
</organism>
<dbReference type="GO" id="GO:0006886">
    <property type="term" value="P:intracellular protein transport"/>
    <property type="evidence" value="ECO:0007669"/>
    <property type="project" value="TreeGrafter"/>
</dbReference>
<keyword evidence="4" id="KW-1185">Reference proteome</keyword>
<feature type="domain" description="Rab-GAP TBC" evidence="2">
    <location>
        <begin position="126"/>
        <end position="393"/>
    </location>
</feature>
<dbReference type="Gene3D" id="1.10.10.750">
    <property type="entry name" value="Ypt/Rab-GAP domain of gyp1p, domain 1"/>
    <property type="match status" value="1"/>
</dbReference>
<protein>
    <recommendedName>
        <fullName evidence="2">Rab-GAP TBC domain-containing protein</fullName>
    </recommendedName>
</protein>
<dbReference type="Pfam" id="PF00566">
    <property type="entry name" value="RabGAP-TBC"/>
    <property type="match status" value="1"/>
</dbReference>
<dbReference type="PANTHER" id="PTHR22957">
    <property type="entry name" value="TBC1 DOMAIN FAMILY MEMBER GTPASE-ACTIVATING PROTEIN"/>
    <property type="match status" value="1"/>
</dbReference>
<evidence type="ECO:0000259" key="2">
    <source>
        <dbReference type="PROSITE" id="PS50086"/>
    </source>
</evidence>
<reference evidence="3" key="1">
    <citation type="submission" date="2023-05" db="EMBL/GenBank/DDBJ databases">
        <title>Nepenthes gracilis genome sequencing.</title>
        <authorList>
            <person name="Fukushima K."/>
        </authorList>
    </citation>
    <scope>NUCLEOTIDE SEQUENCE</scope>
    <source>
        <strain evidence="3">SING2019-196</strain>
    </source>
</reference>
<dbReference type="Gene3D" id="1.10.8.270">
    <property type="entry name" value="putative rabgap domain of human tbc1 domain family member 14 like domains"/>
    <property type="match status" value="1"/>
</dbReference>
<dbReference type="EMBL" id="BSYO01000022">
    <property type="protein sequence ID" value="GMH20547.1"/>
    <property type="molecule type" value="Genomic_DNA"/>
</dbReference>
<accession>A0AAD3XWR8</accession>
<evidence type="ECO:0000313" key="3">
    <source>
        <dbReference type="EMBL" id="GMH20547.1"/>
    </source>
</evidence>
<sequence length="458" mass="51923">MLKGKLKLPEKALKAIPDQIGSLLKGFDDDKEGEKEGPNPAFELGEELETFQPNGFGSDRENDIEIIADEELELKTRSKTDKEIGSTSVSKHVLKVDEKRSDLEYELSQTEINLEKLQRIASAGIPDGGSLRATAWKLLLGYLPASRDLWEKVLAENRLKYAELKEELLLSPSEFSRKKEETRGSGKNVDAHTAGPLRRHDVSTEDHPLSLGEASAWNRFFEYTEIAEQIDRDLQRTHPEMKFFSGESSLSKKNREAMRNILLLFAKLNPTTHYVQGMNEVLAPIYYVFSVDTDEQNAANAEADSFGCFVRLLSDSVDHFCQQLDNSSVGIHSTLSRLKEMLKVNDEELWQHLEFTSKVNPQFYAFRWITLLLTQEFEFNNVLRIWDSLLSNPFGVQDMLLRICCAMLLCAKGRLLSGDFAANLNLLQHYPEVSVEHLLQVARDLDSDTDPSSFCLSP</sequence>
<dbReference type="AlphaFoldDB" id="A0AAD3XWR8"/>
<dbReference type="PROSITE" id="PS50086">
    <property type="entry name" value="TBC_RABGAP"/>
    <property type="match status" value="1"/>
</dbReference>
<evidence type="ECO:0000313" key="4">
    <source>
        <dbReference type="Proteomes" id="UP001279734"/>
    </source>
</evidence>
<dbReference type="SMART" id="SM00164">
    <property type="entry name" value="TBC"/>
    <property type="match status" value="1"/>
</dbReference>
<dbReference type="GO" id="GO:0005096">
    <property type="term" value="F:GTPase activator activity"/>
    <property type="evidence" value="ECO:0007669"/>
    <property type="project" value="TreeGrafter"/>
</dbReference>
<dbReference type="FunFam" id="1.10.8.270:FF:000024">
    <property type="entry name" value="TBC1 domain family member 13"/>
    <property type="match status" value="1"/>
</dbReference>
<dbReference type="Proteomes" id="UP001279734">
    <property type="component" value="Unassembled WGS sequence"/>
</dbReference>
<feature type="region of interest" description="Disordered" evidence="1">
    <location>
        <begin position="175"/>
        <end position="205"/>
    </location>
</feature>
<evidence type="ECO:0000256" key="1">
    <source>
        <dbReference type="SAM" id="MobiDB-lite"/>
    </source>
</evidence>
<dbReference type="Gene3D" id="1.10.472.80">
    <property type="entry name" value="Ypt/Rab-GAP domain of gyp1p, domain 3"/>
    <property type="match status" value="1"/>
</dbReference>
<dbReference type="FunFam" id="1.10.10.750:FF:000007">
    <property type="entry name" value="TBC1 domain family member"/>
    <property type="match status" value="1"/>
</dbReference>
<name>A0AAD3XWR8_NEPGR</name>
<dbReference type="FunFam" id="1.10.472.80:FF:000009">
    <property type="entry name" value="TBC1 domain family member 13"/>
    <property type="match status" value="1"/>
</dbReference>
<proteinExistence type="predicted"/>
<dbReference type="InterPro" id="IPR000195">
    <property type="entry name" value="Rab-GAP-TBC_dom"/>
</dbReference>
<gene>
    <name evidence="3" type="ORF">Nepgr_022388</name>
</gene>
<dbReference type="SUPFAM" id="SSF47923">
    <property type="entry name" value="Ypt/Rab-GAP domain of gyp1p"/>
    <property type="match status" value="2"/>
</dbReference>